<dbReference type="SUPFAM" id="SSF53850">
    <property type="entry name" value="Periplasmic binding protein-like II"/>
    <property type="match status" value="1"/>
</dbReference>
<evidence type="ECO:0000256" key="5">
    <source>
        <dbReference type="ARBA" id="ARBA00022692"/>
    </source>
</evidence>
<dbReference type="SUPFAM" id="SSF53822">
    <property type="entry name" value="Periplasmic binding protein-like I"/>
    <property type="match status" value="1"/>
</dbReference>
<dbReference type="AlphaFoldDB" id="A0AAV6YBW5"/>
<dbReference type="InterPro" id="IPR001320">
    <property type="entry name" value="Iontro_rcpt_C"/>
</dbReference>
<dbReference type="CDD" id="cd13686">
    <property type="entry name" value="GluR_Plant"/>
    <property type="match status" value="1"/>
</dbReference>
<evidence type="ECO:0000256" key="16">
    <source>
        <dbReference type="SAM" id="Phobius"/>
    </source>
</evidence>
<evidence type="ECO:0000256" key="11">
    <source>
        <dbReference type="ARBA" id="ARBA00023180"/>
    </source>
</evidence>
<keyword evidence="12 15" id="KW-1071">Ligand-gated ion channel</keyword>
<dbReference type="FunFam" id="1.10.287.70:FF:000037">
    <property type="entry name" value="Glutamate receptor"/>
    <property type="match status" value="1"/>
</dbReference>
<comment type="subcellular location">
    <subcellularLocation>
        <location evidence="1">Membrane</location>
        <topology evidence="1">Multi-pass membrane protein</topology>
    </subcellularLocation>
</comment>
<evidence type="ECO:0000256" key="1">
    <source>
        <dbReference type="ARBA" id="ARBA00004141"/>
    </source>
</evidence>
<feature type="transmembrane region" description="Helical" evidence="16">
    <location>
        <begin position="856"/>
        <end position="879"/>
    </location>
</feature>
<evidence type="ECO:0000256" key="4">
    <source>
        <dbReference type="ARBA" id="ARBA00022448"/>
    </source>
</evidence>
<keyword evidence="11" id="KW-0325">Glycoprotein</keyword>
<evidence type="ECO:0000256" key="13">
    <source>
        <dbReference type="ARBA" id="ARBA00023303"/>
    </source>
</evidence>
<keyword evidence="5 16" id="KW-0812">Transmembrane</keyword>
<proteinExistence type="inferred from homology"/>
<evidence type="ECO:0000256" key="7">
    <source>
        <dbReference type="ARBA" id="ARBA00022989"/>
    </source>
</evidence>
<keyword evidence="19" id="KW-1185">Reference proteome</keyword>
<evidence type="ECO:0000256" key="15">
    <source>
        <dbReference type="PIRNR" id="PIRNR037090"/>
    </source>
</evidence>
<dbReference type="InterPro" id="IPR017103">
    <property type="entry name" value="Iontropic_Glu_rcpt_pln"/>
</dbReference>
<dbReference type="Proteomes" id="UP000826271">
    <property type="component" value="Unassembled WGS sequence"/>
</dbReference>
<dbReference type="Gene3D" id="3.40.190.10">
    <property type="entry name" value="Periplasmic binding protein-like II"/>
    <property type="match status" value="3"/>
</dbReference>
<dbReference type="SMART" id="SM00079">
    <property type="entry name" value="PBPe"/>
    <property type="match status" value="1"/>
</dbReference>
<evidence type="ECO:0000256" key="12">
    <source>
        <dbReference type="ARBA" id="ARBA00023286"/>
    </source>
</evidence>
<dbReference type="Pfam" id="PF10613">
    <property type="entry name" value="Lig_chan-Glu_bd"/>
    <property type="match status" value="1"/>
</dbReference>
<accession>A0AAV6YBW5</accession>
<dbReference type="PANTHER" id="PTHR18966">
    <property type="entry name" value="IONOTROPIC GLUTAMATE RECEPTOR"/>
    <property type="match status" value="1"/>
</dbReference>
<dbReference type="GO" id="GO:0016020">
    <property type="term" value="C:membrane"/>
    <property type="evidence" value="ECO:0007669"/>
    <property type="project" value="UniProtKB-SubCell"/>
</dbReference>
<sequence>MAPKLSTNFLDSLLVNWVIEILPGLTHDFVLNVLRILKFHFSGCLNKNTSGEIMKTHHHAYILCILLLGFTTYSYGDNNIVNIGLIVDNGSWVGKLVHSCINMAISDFYNLNNSLNRTNIVLHVRDSRGDSLHSIAAAINLLENVEVQAIIIPEISNNELFLARLGDEANVPILSFSSISSFSEHPYLIQVGEDYNSQFQGVAAFIKSFNWSSFVFLYEDTDDATQVQNYIHDIVQENTLNVAYQASISIKATDDQIINELHKFTMMKSSSIILVHVSPSLANRLFTNAKMLGMMSKGYAWIVTSKTMNFLNYSAYESMEGVIGFKSYISVSSKLENLNSRWRREFQQTESNFEIRELNVYGLWAYNAAWVVVEAIGRAGIQLSQNRVEGLGSKQLGFGKLRVSKSGQSILRKIMSSKFTGLGGEFQLKNRKLVHETYEIVNVIGKGERRVGIWRSSYGVTKGKYPYEKTFSNSLETIIWPGFSLMAPDSWSVQTKGKKLRVGIPVNGRFPELVGLHIDQETNGTTFNGFCIDIFEAAVGRLPYKLSFEYIPFLNQNGSYSDLLNQVYLQTFDAAVGDITILSNRSRYVDFTLPYTGSGVGVVVKLDDKDPWFFLKPLHADLWITSACFFVLTGFIVWLIEHPINEEFQGPPARQIGTLLWFAVSTLVYAHRERLQSNVSRFVMGVWLFVVLILTSSYIANLSSLLTIEQIKLTKSDYIGYSANTPIRGIIGNNLNFRDNRLKPYQSPEEYDEALRKGSREGGVGAIIDEIPYIKIFLARYPHPYAMVQSLMTTNGFGFAFQKGSPLVPELSRAIAELREEEKILEIEKKWFKSQSSLLSQDTEPPKFNTLSVDNFFGLFLISGIANSIAALILVVFLLGKRLSMNYYIFTMLSRGNLIFILRHLYPRMDNIIDGIDGR</sequence>
<evidence type="ECO:0000313" key="18">
    <source>
        <dbReference type="EMBL" id="KAG8388845.1"/>
    </source>
</evidence>
<dbReference type="CDD" id="cd19990">
    <property type="entry name" value="PBP1_GABAb_receptor_plant"/>
    <property type="match status" value="1"/>
</dbReference>
<dbReference type="InterPro" id="IPR028082">
    <property type="entry name" value="Peripla_BP_I"/>
</dbReference>
<comment type="subunit">
    <text evidence="3">May form heteromers.</text>
</comment>
<evidence type="ECO:0000313" key="19">
    <source>
        <dbReference type="Proteomes" id="UP000826271"/>
    </source>
</evidence>
<comment type="similarity">
    <text evidence="2 15">Belongs to the glutamate-gated ion channel (TC 1.A.10.1) family.</text>
</comment>
<feature type="domain" description="Ionotropic glutamate receptor C-terminal" evidence="17">
    <location>
        <begin position="499"/>
        <end position="834"/>
    </location>
</feature>
<dbReference type="Gene3D" id="1.10.287.70">
    <property type="match status" value="1"/>
</dbReference>
<evidence type="ECO:0000259" key="17">
    <source>
        <dbReference type="SMART" id="SM00079"/>
    </source>
</evidence>
<evidence type="ECO:0000256" key="8">
    <source>
        <dbReference type="ARBA" id="ARBA00023065"/>
    </source>
</evidence>
<comment type="function">
    <text evidence="14">Glutamate-gated receptor that probably acts as a non-selective cation channel. May be involved in light-signal transduction and calcium homeostasis via the regulation of calcium influx into cells.</text>
</comment>
<evidence type="ECO:0000256" key="14">
    <source>
        <dbReference type="ARBA" id="ARBA00049638"/>
    </source>
</evidence>
<name>A0AAV6YBW5_9LAMI</name>
<dbReference type="PIRSF" id="PIRSF037090">
    <property type="entry name" value="Iontro_Glu-like_rcpt_pln"/>
    <property type="match status" value="1"/>
</dbReference>
<dbReference type="InterPro" id="IPR044440">
    <property type="entry name" value="GABAb_receptor_plant_PBP1"/>
</dbReference>
<protein>
    <recommendedName>
        <fullName evidence="15">Glutamate receptor</fullName>
    </recommendedName>
</protein>
<comment type="function">
    <text evidence="15">Glutamate-gated receptor that probably acts as non-selective cation channel.</text>
</comment>
<dbReference type="Pfam" id="PF01094">
    <property type="entry name" value="ANF_receptor"/>
    <property type="match status" value="1"/>
</dbReference>
<keyword evidence="6" id="KW-0732">Signal</keyword>
<keyword evidence="8 15" id="KW-0406">Ion transport</keyword>
<dbReference type="InterPro" id="IPR019594">
    <property type="entry name" value="Glu/Gly-bd"/>
</dbReference>
<keyword evidence="10 15" id="KW-0675">Receptor</keyword>
<evidence type="ECO:0000256" key="3">
    <source>
        <dbReference type="ARBA" id="ARBA00011095"/>
    </source>
</evidence>
<dbReference type="GO" id="GO:0015276">
    <property type="term" value="F:ligand-gated monoatomic ion channel activity"/>
    <property type="evidence" value="ECO:0007669"/>
    <property type="project" value="InterPro"/>
</dbReference>
<organism evidence="18 19">
    <name type="scientific">Buddleja alternifolia</name>
    <dbReference type="NCBI Taxonomy" id="168488"/>
    <lineage>
        <taxon>Eukaryota</taxon>
        <taxon>Viridiplantae</taxon>
        <taxon>Streptophyta</taxon>
        <taxon>Embryophyta</taxon>
        <taxon>Tracheophyta</taxon>
        <taxon>Spermatophyta</taxon>
        <taxon>Magnoliopsida</taxon>
        <taxon>eudicotyledons</taxon>
        <taxon>Gunneridae</taxon>
        <taxon>Pentapetalae</taxon>
        <taxon>asterids</taxon>
        <taxon>lamiids</taxon>
        <taxon>Lamiales</taxon>
        <taxon>Scrophulariaceae</taxon>
        <taxon>Buddlejeae</taxon>
        <taxon>Buddleja</taxon>
    </lineage>
</organism>
<evidence type="ECO:0000256" key="2">
    <source>
        <dbReference type="ARBA" id="ARBA00008685"/>
    </source>
</evidence>
<reference evidence="18" key="1">
    <citation type="submission" date="2019-10" db="EMBL/GenBank/DDBJ databases">
        <authorList>
            <person name="Zhang R."/>
            <person name="Pan Y."/>
            <person name="Wang J."/>
            <person name="Ma R."/>
            <person name="Yu S."/>
        </authorList>
    </citation>
    <scope>NUCLEOTIDE SEQUENCE</scope>
    <source>
        <strain evidence="18">LA-IB0</strain>
        <tissue evidence="18">Leaf</tissue>
    </source>
</reference>
<dbReference type="Gene3D" id="3.40.50.2300">
    <property type="match status" value="2"/>
</dbReference>
<dbReference type="InterPro" id="IPR001828">
    <property type="entry name" value="ANF_lig-bd_rcpt"/>
</dbReference>
<evidence type="ECO:0000256" key="6">
    <source>
        <dbReference type="ARBA" id="ARBA00022729"/>
    </source>
</evidence>
<keyword evidence="7 16" id="KW-1133">Transmembrane helix</keyword>
<evidence type="ECO:0000256" key="9">
    <source>
        <dbReference type="ARBA" id="ARBA00023136"/>
    </source>
</evidence>
<evidence type="ECO:0000256" key="10">
    <source>
        <dbReference type="ARBA" id="ARBA00023170"/>
    </source>
</evidence>
<keyword evidence="9 15" id="KW-0472">Membrane</keyword>
<dbReference type="EMBL" id="WHWC01000002">
    <property type="protein sequence ID" value="KAG8388845.1"/>
    <property type="molecule type" value="Genomic_DNA"/>
</dbReference>
<feature type="transmembrane region" description="Helical" evidence="16">
    <location>
        <begin position="622"/>
        <end position="640"/>
    </location>
</feature>
<dbReference type="FunFam" id="3.40.190.10:FF:000103">
    <property type="entry name" value="Glutamate receptor"/>
    <property type="match status" value="1"/>
</dbReference>
<dbReference type="InterPro" id="IPR015683">
    <property type="entry name" value="Ionotropic_Glu_rcpt"/>
</dbReference>
<keyword evidence="4 15" id="KW-0813">Transport</keyword>
<feature type="transmembrane region" description="Helical" evidence="16">
    <location>
        <begin position="682"/>
        <end position="706"/>
    </location>
</feature>
<comment type="caution">
    <text evidence="18">The sequence shown here is derived from an EMBL/GenBank/DDBJ whole genome shotgun (WGS) entry which is preliminary data.</text>
</comment>
<keyword evidence="13 15" id="KW-0407">Ion channel</keyword>
<dbReference type="Pfam" id="PF00060">
    <property type="entry name" value="Lig_chan"/>
    <property type="match status" value="1"/>
</dbReference>
<gene>
    <name evidence="18" type="ORF">BUALT_Bualt02G0167300</name>
</gene>